<accession>A0AAC8YS57</accession>
<dbReference type="EMBL" id="CP015005">
    <property type="protein sequence ID" value="AMS42666.1"/>
    <property type="molecule type" value="Genomic_DNA"/>
</dbReference>
<proteinExistence type="predicted"/>
<evidence type="ECO:0000313" key="3">
    <source>
        <dbReference type="Proteomes" id="UP000075755"/>
    </source>
</evidence>
<name>A0AAC8YS57_AMIAI</name>
<dbReference type="RefSeq" id="WP_067962276.1">
    <property type="nucleotide sequence ID" value="NZ_CP015005.1"/>
</dbReference>
<dbReference type="AlphaFoldDB" id="A0AAC8YS57"/>
<dbReference type="EMBL" id="JACICB010000029">
    <property type="protein sequence ID" value="MBB3709450.1"/>
    <property type="molecule type" value="Genomic_DNA"/>
</dbReference>
<protein>
    <submittedName>
        <fullName evidence="1">Uncharacterized protein</fullName>
    </submittedName>
</protein>
<organism evidence="1 3">
    <name type="scientific">Aminobacter aminovorans</name>
    <name type="common">Chelatobacter heintzii</name>
    <dbReference type="NCBI Taxonomy" id="83263"/>
    <lineage>
        <taxon>Bacteria</taxon>
        <taxon>Pseudomonadati</taxon>
        <taxon>Pseudomonadota</taxon>
        <taxon>Alphaproteobacteria</taxon>
        <taxon>Hyphomicrobiales</taxon>
        <taxon>Phyllobacteriaceae</taxon>
        <taxon>Aminobacter</taxon>
    </lineage>
</organism>
<reference evidence="1 3" key="1">
    <citation type="submission" date="2016-03" db="EMBL/GenBank/DDBJ databases">
        <title>Complete genome of Aminobacter aminovorans KCTC 2477.</title>
        <authorList>
            <person name="Kim K.M."/>
        </authorList>
    </citation>
    <scope>NUCLEOTIDE SEQUENCE [LARGE SCALE GENOMIC DNA]</scope>
    <source>
        <strain evidence="1 3">KCTC 2477</strain>
    </source>
</reference>
<dbReference type="KEGG" id="aak:AA2016_3746"/>
<evidence type="ECO:0000313" key="4">
    <source>
        <dbReference type="Proteomes" id="UP000577697"/>
    </source>
</evidence>
<dbReference type="Proteomes" id="UP000577697">
    <property type="component" value="Unassembled WGS sequence"/>
</dbReference>
<reference evidence="2 4" key="2">
    <citation type="submission" date="2020-08" db="EMBL/GenBank/DDBJ databases">
        <title>Genomic Encyclopedia of Type Strains, Phase IV (KMG-IV): sequencing the most valuable type-strain genomes for metagenomic binning, comparative biology and taxonomic classification.</title>
        <authorList>
            <person name="Goeker M."/>
        </authorList>
    </citation>
    <scope>NUCLEOTIDE SEQUENCE [LARGE SCALE GENOMIC DNA]</scope>
    <source>
        <strain evidence="2 4">DSM 10368</strain>
    </source>
</reference>
<evidence type="ECO:0000313" key="1">
    <source>
        <dbReference type="EMBL" id="AMS42666.1"/>
    </source>
</evidence>
<sequence length="69" mass="7024">MGFIKVTAVSPSGATSYIRIADIVGVAAGTSSPNTGKAVVQVRSGGDRPYPWQVMETPDDVMALIAAGS</sequence>
<keyword evidence="4" id="KW-1185">Reference proteome</keyword>
<gene>
    <name evidence="1" type="ORF">AA2016_3746</name>
    <name evidence="2" type="ORF">FHS67_005801</name>
</gene>
<evidence type="ECO:0000313" key="2">
    <source>
        <dbReference type="EMBL" id="MBB3709450.1"/>
    </source>
</evidence>
<dbReference type="Proteomes" id="UP000075755">
    <property type="component" value="Chromosome"/>
</dbReference>